<reference evidence="1" key="1">
    <citation type="journal article" date="2015" name="Nature">
        <title>Complex archaea that bridge the gap between prokaryotes and eukaryotes.</title>
        <authorList>
            <person name="Spang A."/>
            <person name="Saw J.H."/>
            <person name="Jorgensen S.L."/>
            <person name="Zaremba-Niedzwiedzka K."/>
            <person name="Martijn J."/>
            <person name="Lind A.E."/>
            <person name="van Eijk R."/>
            <person name="Schleper C."/>
            <person name="Guy L."/>
            <person name="Ettema T.J."/>
        </authorList>
    </citation>
    <scope>NUCLEOTIDE SEQUENCE</scope>
</reference>
<accession>A0A0F9JX87</accession>
<gene>
    <name evidence="1" type="ORF">LCGC14_1474720</name>
</gene>
<proteinExistence type="predicted"/>
<dbReference type="EMBL" id="LAZR01010412">
    <property type="protein sequence ID" value="KKM67086.1"/>
    <property type="molecule type" value="Genomic_DNA"/>
</dbReference>
<evidence type="ECO:0000313" key="1">
    <source>
        <dbReference type="EMBL" id="KKM67086.1"/>
    </source>
</evidence>
<protein>
    <recommendedName>
        <fullName evidence="2">HNH domain-containing protein</fullName>
    </recommendedName>
</protein>
<evidence type="ECO:0008006" key="2">
    <source>
        <dbReference type="Google" id="ProtNLM"/>
    </source>
</evidence>
<name>A0A0F9JX87_9ZZZZ</name>
<comment type="caution">
    <text evidence="1">The sequence shown here is derived from an EMBL/GenBank/DDBJ whole genome shotgun (WGS) entry which is preliminary data.</text>
</comment>
<organism evidence="1">
    <name type="scientific">marine sediment metagenome</name>
    <dbReference type="NCBI Taxonomy" id="412755"/>
    <lineage>
        <taxon>unclassified sequences</taxon>
        <taxon>metagenomes</taxon>
        <taxon>ecological metagenomes</taxon>
    </lineage>
</organism>
<dbReference type="AlphaFoldDB" id="A0A0F9JX87"/>
<sequence>MKKTKKLTGAEISERFFMENIHLIWDFSNLKALCQDCHHKQDHQLKVDHYKNYKKITEFIKGCVKLKKR</sequence>